<dbReference type="InterPro" id="IPR007197">
    <property type="entry name" value="rSAM"/>
</dbReference>
<comment type="pathway">
    <text evidence="1 13">Cofactor biosynthesis; biotin biosynthesis; biotin from 7,8-diaminononanoate: step 2/2.</text>
</comment>
<dbReference type="SMART" id="SM00876">
    <property type="entry name" value="BATS"/>
    <property type="match status" value="1"/>
</dbReference>
<dbReference type="EMBL" id="QSLN01000002">
    <property type="protein sequence ID" value="RDV84213.1"/>
    <property type="molecule type" value="Genomic_DNA"/>
</dbReference>
<dbReference type="GO" id="GO:0009102">
    <property type="term" value="P:biotin biosynthetic process"/>
    <property type="evidence" value="ECO:0007669"/>
    <property type="project" value="UniProtKB-UniRule"/>
</dbReference>
<dbReference type="SMART" id="SM00729">
    <property type="entry name" value="Elp3"/>
    <property type="match status" value="1"/>
</dbReference>
<evidence type="ECO:0000256" key="14">
    <source>
        <dbReference type="PIRSR" id="PIRSR001619-1"/>
    </source>
</evidence>
<dbReference type="InterPro" id="IPR002684">
    <property type="entry name" value="Biotin_synth/BioAB"/>
</dbReference>
<evidence type="ECO:0000256" key="5">
    <source>
        <dbReference type="ARBA" id="ARBA00022679"/>
    </source>
</evidence>
<feature type="domain" description="Radical SAM core" evidence="15">
    <location>
        <begin position="50"/>
        <end position="279"/>
    </location>
</feature>
<keyword evidence="17" id="KW-1185">Reference proteome</keyword>
<dbReference type="PANTHER" id="PTHR22976:SF2">
    <property type="entry name" value="BIOTIN SYNTHASE, MITOCHONDRIAL"/>
    <property type="match status" value="1"/>
</dbReference>
<evidence type="ECO:0000256" key="13">
    <source>
        <dbReference type="HAMAP-Rule" id="MF_01694"/>
    </source>
</evidence>
<keyword evidence="5 13" id="KW-0808">Transferase</keyword>
<feature type="binding site" evidence="13 14">
    <location>
        <position position="204"/>
    </location>
    <ligand>
        <name>[2Fe-2S] cluster</name>
        <dbReference type="ChEBI" id="CHEBI:190135"/>
    </ligand>
</feature>
<dbReference type="CDD" id="cd01335">
    <property type="entry name" value="Radical_SAM"/>
    <property type="match status" value="1"/>
</dbReference>
<dbReference type="InterPro" id="IPR024177">
    <property type="entry name" value="Biotin_synthase"/>
</dbReference>
<feature type="binding site" evidence="13 14">
    <location>
        <position position="112"/>
    </location>
    <ligand>
        <name>[2Fe-2S] cluster</name>
        <dbReference type="ChEBI" id="CHEBI:190135"/>
    </ligand>
</feature>
<dbReference type="Pfam" id="PF04055">
    <property type="entry name" value="Radical_SAM"/>
    <property type="match status" value="1"/>
</dbReference>
<comment type="caution">
    <text evidence="16">The sequence shown here is derived from an EMBL/GenBank/DDBJ whole genome shotgun (WGS) entry which is preliminary data.</text>
</comment>
<evidence type="ECO:0000256" key="11">
    <source>
        <dbReference type="ARBA" id="ARBA00023014"/>
    </source>
</evidence>
<evidence type="ECO:0000256" key="12">
    <source>
        <dbReference type="ARBA" id="ARBA00051157"/>
    </source>
</evidence>
<gene>
    <name evidence="13 16" type="primary">bioB</name>
    <name evidence="16" type="ORF">DXX99_02565</name>
</gene>
<dbReference type="PROSITE" id="PS51918">
    <property type="entry name" value="RADICAL_SAM"/>
    <property type="match status" value="1"/>
</dbReference>
<dbReference type="Proteomes" id="UP000256329">
    <property type="component" value="Unassembled WGS sequence"/>
</dbReference>
<dbReference type="SFLD" id="SFLDG01278">
    <property type="entry name" value="biotin_synthase_like"/>
    <property type="match status" value="1"/>
</dbReference>
<feature type="binding site" evidence="13 14">
    <location>
        <position position="72"/>
    </location>
    <ligand>
        <name>[4Fe-4S] cluster</name>
        <dbReference type="ChEBI" id="CHEBI:49883"/>
        <note>4Fe-4S-S-AdoMet</note>
    </ligand>
</feature>
<dbReference type="PANTHER" id="PTHR22976">
    <property type="entry name" value="BIOTIN SYNTHASE"/>
    <property type="match status" value="1"/>
</dbReference>
<keyword evidence="9 13" id="KW-0093">Biotin biosynthesis</keyword>
<evidence type="ECO:0000256" key="2">
    <source>
        <dbReference type="ARBA" id="ARBA00010765"/>
    </source>
</evidence>
<evidence type="ECO:0000256" key="7">
    <source>
        <dbReference type="ARBA" id="ARBA00022714"/>
    </source>
</evidence>
<dbReference type="SFLD" id="SFLDG01060">
    <property type="entry name" value="BATS_domain_containing"/>
    <property type="match status" value="1"/>
</dbReference>
<evidence type="ECO:0000256" key="3">
    <source>
        <dbReference type="ARBA" id="ARBA00012236"/>
    </source>
</evidence>
<comment type="subunit">
    <text evidence="13">Homodimer.</text>
</comment>
<dbReference type="HAMAP" id="MF_01694">
    <property type="entry name" value="BioB"/>
    <property type="match status" value="1"/>
</dbReference>
<comment type="cofactor">
    <cofactor evidence="13 14">
        <name>[4Fe-4S] cluster</name>
        <dbReference type="ChEBI" id="CHEBI:49883"/>
    </cofactor>
    <text evidence="13 14">Binds 1 [4Fe-4S] cluster. The cluster is coordinated with 3 cysteines and an exchangeable S-adenosyl-L-methionine.</text>
</comment>
<keyword evidence="6 13" id="KW-0949">S-adenosyl-L-methionine</keyword>
<keyword evidence="8 13" id="KW-0479">Metal-binding</keyword>
<dbReference type="InterPro" id="IPR058240">
    <property type="entry name" value="rSAM_sf"/>
</dbReference>
<reference evidence="16 17" key="1">
    <citation type="submission" date="2018-08" db="EMBL/GenBank/DDBJ databases">
        <title>Form III RuBisCO-mediated autotrophy in Thermodesulfobium bacteria.</title>
        <authorList>
            <person name="Toshchakov S.V."/>
            <person name="Kublanov I.V."/>
            <person name="Frolov E."/>
            <person name="Bonch-Osmolovskaya E.A."/>
            <person name="Tourova T.P."/>
            <person name="Chernych N.A."/>
            <person name="Lebedinsky A.V."/>
        </authorList>
    </citation>
    <scope>NUCLEOTIDE SEQUENCE [LARGE SCALE GENOMIC DNA]</scope>
    <source>
        <strain evidence="16 17">SR</strain>
    </source>
</reference>
<dbReference type="InterPro" id="IPR010722">
    <property type="entry name" value="BATS_dom"/>
</dbReference>
<dbReference type="GO" id="GO:0051539">
    <property type="term" value="F:4 iron, 4 sulfur cluster binding"/>
    <property type="evidence" value="ECO:0007669"/>
    <property type="project" value="UniProtKB-KW"/>
</dbReference>
<dbReference type="SUPFAM" id="SSF102114">
    <property type="entry name" value="Radical SAM enzymes"/>
    <property type="match status" value="1"/>
</dbReference>
<accession>A0A3D8P4Q5</accession>
<dbReference type="InterPro" id="IPR013785">
    <property type="entry name" value="Aldolase_TIM"/>
</dbReference>
<keyword evidence="4 13" id="KW-0004">4Fe-4S</keyword>
<dbReference type="InterPro" id="IPR006638">
    <property type="entry name" value="Elp3/MiaA/NifB-like_rSAM"/>
</dbReference>
<dbReference type="RefSeq" id="WP_115791956.1">
    <property type="nucleotide sequence ID" value="NZ_QSLN01000002.1"/>
</dbReference>
<evidence type="ECO:0000256" key="8">
    <source>
        <dbReference type="ARBA" id="ARBA00022723"/>
    </source>
</evidence>
<keyword evidence="11 13" id="KW-0411">Iron-sulfur</keyword>
<name>A0A3D8P4Q5_9THEO</name>
<comment type="function">
    <text evidence="13">Catalyzes the conversion of dethiobiotin (DTB) to biotin by the insertion of a sulfur atom into dethiobiotin via a radical-based mechanism.</text>
</comment>
<dbReference type="PIRSF" id="PIRSF001619">
    <property type="entry name" value="Biotin_synth"/>
    <property type="match status" value="1"/>
</dbReference>
<evidence type="ECO:0000256" key="10">
    <source>
        <dbReference type="ARBA" id="ARBA00023004"/>
    </source>
</evidence>
<comment type="cofactor">
    <cofactor evidence="13">
        <name>[2Fe-2S] cluster</name>
        <dbReference type="ChEBI" id="CHEBI:190135"/>
    </cofactor>
    <text evidence="13">Binds 1 [2Fe-2S] cluster. The cluster is coordinated with 3 cysteines and 1 arginine.</text>
</comment>
<proteinExistence type="inferred from homology"/>
<keyword evidence="10 13" id="KW-0408">Iron</keyword>
<dbReference type="GO" id="GO:0004076">
    <property type="term" value="F:biotin synthase activity"/>
    <property type="evidence" value="ECO:0007669"/>
    <property type="project" value="UniProtKB-UniRule"/>
</dbReference>
<evidence type="ECO:0000259" key="15">
    <source>
        <dbReference type="PROSITE" id="PS51918"/>
    </source>
</evidence>
<organism evidence="16 17">
    <name type="scientific">Ammonifex thiophilus</name>
    <dbReference type="NCBI Taxonomy" id="444093"/>
    <lineage>
        <taxon>Bacteria</taxon>
        <taxon>Bacillati</taxon>
        <taxon>Bacillota</taxon>
        <taxon>Clostridia</taxon>
        <taxon>Thermoanaerobacterales</taxon>
        <taxon>Thermoanaerobacteraceae</taxon>
        <taxon>Ammonifex</taxon>
    </lineage>
</organism>
<feature type="binding site" evidence="13 14">
    <location>
        <position position="68"/>
    </location>
    <ligand>
        <name>[4Fe-4S] cluster</name>
        <dbReference type="ChEBI" id="CHEBI:49883"/>
        <note>4Fe-4S-S-AdoMet</note>
    </ligand>
</feature>
<dbReference type="Pfam" id="PF06968">
    <property type="entry name" value="BATS"/>
    <property type="match status" value="1"/>
</dbReference>
<feature type="binding site" evidence="13 14">
    <location>
        <position position="144"/>
    </location>
    <ligand>
        <name>[2Fe-2S] cluster</name>
        <dbReference type="ChEBI" id="CHEBI:190135"/>
    </ligand>
</feature>
<feature type="binding site" evidence="13 14">
    <location>
        <position position="75"/>
    </location>
    <ligand>
        <name>[4Fe-4S] cluster</name>
        <dbReference type="ChEBI" id="CHEBI:49883"/>
        <note>4Fe-4S-S-AdoMet</note>
    </ligand>
</feature>
<comment type="catalytic activity">
    <reaction evidence="12 13">
        <text>(4R,5S)-dethiobiotin + (sulfur carrier)-SH + 2 reduced [2Fe-2S]-[ferredoxin] + 2 S-adenosyl-L-methionine = (sulfur carrier)-H + biotin + 2 5'-deoxyadenosine + 2 L-methionine + 2 oxidized [2Fe-2S]-[ferredoxin]</text>
        <dbReference type="Rhea" id="RHEA:22060"/>
        <dbReference type="Rhea" id="RHEA-COMP:10000"/>
        <dbReference type="Rhea" id="RHEA-COMP:10001"/>
        <dbReference type="Rhea" id="RHEA-COMP:14737"/>
        <dbReference type="Rhea" id="RHEA-COMP:14739"/>
        <dbReference type="ChEBI" id="CHEBI:17319"/>
        <dbReference type="ChEBI" id="CHEBI:29917"/>
        <dbReference type="ChEBI" id="CHEBI:33737"/>
        <dbReference type="ChEBI" id="CHEBI:33738"/>
        <dbReference type="ChEBI" id="CHEBI:57586"/>
        <dbReference type="ChEBI" id="CHEBI:57844"/>
        <dbReference type="ChEBI" id="CHEBI:59789"/>
        <dbReference type="ChEBI" id="CHEBI:64428"/>
        <dbReference type="ChEBI" id="CHEBI:149473"/>
        <dbReference type="EC" id="2.8.1.6"/>
    </reaction>
</comment>
<dbReference type="AlphaFoldDB" id="A0A3D8P4Q5"/>
<evidence type="ECO:0000256" key="1">
    <source>
        <dbReference type="ARBA" id="ARBA00004942"/>
    </source>
</evidence>
<dbReference type="GO" id="GO:0005506">
    <property type="term" value="F:iron ion binding"/>
    <property type="evidence" value="ECO:0007669"/>
    <property type="project" value="UniProtKB-UniRule"/>
</dbReference>
<dbReference type="GO" id="GO:0051537">
    <property type="term" value="F:2 iron, 2 sulfur cluster binding"/>
    <property type="evidence" value="ECO:0007669"/>
    <property type="project" value="UniProtKB-KW"/>
</dbReference>
<dbReference type="NCBIfam" id="TIGR00433">
    <property type="entry name" value="bioB"/>
    <property type="match status" value="1"/>
</dbReference>
<sequence>MKELVRLQSLAERVLAGENIGSKEAEELFSLPPEYTPLLLGFAHLIKLKFRGKKVSLCAIVNARSGRCPEDCRFCAQSVHYKTRAPSYPLLPEEEVLEKARLVYRAGIRRFSLVTSGPRPGKDFERLCRLIRLLKKELPGLKVCASLGALNRKEALELKEAGLDRYHHNLETSPSFFPRICTTHRFEDRLATCWTAAEAGLELCSGGIIGLGESPAQRWELALALRELPVVSVPVNILHPIPGTPLENQLPLSPEEILRSLAVFRFLLPRVALRYAGGREFNLRDTQGLGLWGGVDGMITGNYLTTPGQGIERDLKLLTDLGLEAEP</sequence>
<dbReference type="OrthoDB" id="9786826at2"/>
<protein>
    <recommendedName>
        <fullName evidence="3 13">Biotin synthase</fullName>
        <ecNumber evidence="3 13">2.8.1.6</ecNumber>
    </recommendedName>
</protein>
<dbReference type="Gene3D" id="3.20.20.70">
    <property type="entry name" value="Aldolase class I"/>
    <property type="match status" value="1"/>
</dbReference>
<dbReference type="EC" id="2.8.1.6" evidence="3 13"/>
<comment type="cofactor">
    <cofactor evidence="14">
        <name>[2Fe-2S] cluster</name>
        <dbReference type="ChEBI" id="CHEBI:190135"/>
    </cofactor>
    <text evidence="14">Binds 1 [2Fe-2S] cluster. The cluster is coordinated with 3 cysteines and 1 arginine.</text>
</comment>
<evidence type="ECO:0000256" key="9">
    <source>
        <dbReference type="ARBA" id="ARBA00022756"/>
    </source>
</evidence>
<keyword evidence="7 13" id="KW-0001">2Fe-2S</keyword>
<evidence type="ECO:0000313" key="17">
    <source>
        <dbReference type="Proteomes" id="UP000256329"/>
    </source>
</evidence>
<comment type="similarity">
    <text evidence="2 13">Belongs to the radical SAM superfamily. Biotin synthase family.</text>
</comment>
<dbReference type="UniPathway" id="UPA00078">
    <property type="reaction ID" value="UER00162"/>
</dbReference>
<dbReference type="SFLD" id="SFLDS00029">
    <property type="entry name" value="Radical_SAM"/>
    <property type="match status" value="1"/>
</dbReference>
<evidence type="ECO:0000256" key="6">
    <source>
        <dbReference type="ARBA" id="ARBA00022691"/>
    </source>
</evidence>
<evidence type="ECO:0000313" key="16">
    <source>
        <dbReference type="EMBL" id="RDV84213.1"/>
    </source>
</evidence>
<evidence type="ECO:0000256" key="4">
    <source>
        <dbReference type="ARBA" id="ARBA00022485"/>
    </source>
</evidence>
<feature type="binding site" evidence="13 14">
    <location>
        <position position="274"/>
    </location>
    <ligand>
        <name>[2Fe-2S] cluster</name>
        <dbReference type="ChEBI" id="CHEBI:190135"/>
    </ligand>
</feature>